<gene>
    <name evidence="2" type="ORF">Sango_0795900</name>
</gene>
<reference evidence="2" key="2">
    <citation type="journal article" date="2024" name="Plant">
        <title>Genomic evolution and insights into agronomic trait innovations of Sesamum species.</title>
        <authorList>
            <person name="Miao H."/>
            <person name="Wang L."/>
            <person name="Qu L."/>
            <person name="Liu H."/>
            <person name="Sun Y."/>
            <person name="Le M."/>
            <person name="Wang Q."/>
            <person name="Wei S."/>
            <person name="Zheng Y."/>
            <person name="Lin W."/>
            <person name="Duan Y."/>
            <person name="Cao H."/>
            <person name="Xiong S."/>
            <person name="Wang X."/>
            <person name="Wei L."/>
            <person name="Li C."/>
            <person name="Ma Q."/>
            <person name="Ju M."/>
            <person name="Zhao R."/>
            <person name="Li G."/>
            <person name="Mu C."/>
            <person name="Tian Q."/>
            <person name="Mei H."/>
            <person name="Zhang T."/>
            <person name="Gao T."/>
            <person name="Zhang H."/>
        </authorList>
    </citation>
    <scope>NUCLEOTIDE SEQUENCE</scope>
    <source>
        <strain evidence="2">K16</strain>
    </source>
</reference>
<proteinExistence type="predicted"/>
<evidence type="ECO:0000313" key="2">
    <source>
        <dbReference type="EMBL" id="KAK4404273.1"/>
    </source>
</evidence>
<evidence type="ECO:0000313" key="3">
    <source>
        <dbReference type="Proteomes" id="UP001289374"/>
    </source>
</evidence>
<evidence type="ECO:0000259" key="1">
    <source>
        <dbReference type="Pfam" id="PF07727"/>
    </source>
</evidence>
<dbReference type="Pfam" id="PF07727">
    <property type="entry name" value="RVT_2"/>
    <property type="match status" value="1"/>
</dbReference>
<comment type="caution">
    <text evidence="2">The sequence shown here is derived from an EMBL/GenBank/DDBJ whole genome shotgun (WGS) entry which is preliminary data.</text>
</comment>
<name>A0AAE1X2W7_9LAMI</name>
<feature type="domain" description="Reverse transcriptase Ty1/copia-type" evidence="1">
    <location>
        <begin position="146"/>
        <end position="191"/>
    </location>
</feature>
<dbReference type="InterPro" id="IPR013103">
    <property type="entry name" value="RVT_2"/>
</dbReference>
<organism evidence="2 3">
    <name type="scientific">Sesamum angolense</name>
    <dbReference type="NCBI Taxonomy" id="2727404"/>
    <lineage>
        <taxon>Eukaryota</taxon>
        <taxon>Viridiplantae</taxon>
        <taxon>Streptophyta</taxon>
        <taxon>Embryophyta</taxon>
        <taxon>Tracheophyta</taxon>
        <taxon>Spermatophyta</taxon>
        <taxon>Magnoliopsida</taxon>
        <taxon>eudicotyledons</taxon>
        <taxon>Gunneridae</taxon>
        <taxon>Pentapetalae</taxon>
        <taxon>asterids</taxon>
        <taxon>lamiids</taxon>
        <taxon>Lamiales</taxon>
        <taxon>Pedaliaceae</taxon>
        <taxon>Sesamum</taxon>
    </lineage>
</organism>
<dbReference type="Proteomes" id="UP001289374">
    <property type="component" value="Unassembled WGS sequence"/>
</dbReference>
<dbReference type="EMBL" id="JACGWL010000004">
    <property type="protein sequence ID" value="KAK4404273.1"/>
    <property type="molecule type" value="Genomic_DNA"/>
</dbReference>
<sequence>MQSLKRKFEVLTIKDNESIKSMRKGSDHASKLDMRKRHANTNMISKDNKAKWLRISNNRTSAIIATNHATSSCRETWLTDSGCTNQMKPELNNFRDLDWPWMAIGPDSPGPRPGPPSDGAGLVLILSGLGPKILDPTGSEAGYGFLARYETIRLLVALAAKMGQKIHHLDVKSAFVNGVLEEDIYVETHEGV</sequence>
<dbReference type="AlphaFoldDB" id="A0AAE1X2W7"/>
<protein>
    <recommendedName>
        <fullName evidence="1">Reverse transcriptase Ty1/copia-type domain-containing protein</fullName>
    </recommendedName>
</protein>
<accession>A0AAE1X2W7</accession>
<keyword evidence="3" id="KW-1185">Reference proteome</keyword>
<reference evidence="2" key="1">
    <citation type="submission" date="2020-06" db="EMBL/GenBank/DDBJ databases">
        <authorList>
            <person name="Li T."/>
            <person name="Hu X."/>
            <person name="Zhang T."/>
            <person name="Song X."/>
            <person name="Zhang H."/>
            <person name="Dai N."/>
            <person name="Sheng W."/>
            <person name="Hou X."/>
            <person name="Wei L."/>
        </authorList>
    </citation>
    <scope>NUCLEOTIDE SEQUENCE</scope>
    <source>
        <strain evidence="2">K16</strain>
        <tissue evidence="2">Leaf</tissue>
    </source>
</reference>